<name>A0A0B2ANQ2_9MICC</name>
<dbReference type="GO" id="GO:0006352">
    <property type="term" value="P:DNA-templated transcription initiation"/>
    <property type="evidence" value="ECO:0007669"/>
    <property type="project" value="InterPro"/>
</dbReference>
<proteinExistence type="inferred from homology"/>
<comment type="similarity">
    <text evidence="1">Belongs to the sigma-70 factor family. ECF subfamily.</text>
</comment>
<dbReference type="Gene3D" id="1.10.10.10">
    <property type="entry name" value="Winged helix-like DNA-binding domain superfamily/Winged helix DNA-binding domain"/>
    <property type="match status" value="1"/>
</dbReference>
<sequence>MPDSLTDRDLIAGVLPETDLFARVYESLAPAVLGYFGARGVDDPEALMQDVFLSVLPRIGEITGGVAGLRTFVFSVAHARVVDYYRRVERRPRSVDYDPLLDLRAVPSAEAEALVRTGQTDAHLLIGALKPEQRDVLMLRIVGELSVEDVASVLGKTPGAVKQLQRRGLKALREIVSEGVMAQ</sequence>
<comment type="caution">
    <text evidence="6">The sequence shown here is derived from an EMBL/GenBank/DDBJ whole genome shotgun (WGS) entry which is preliminary data.</text>
</comment>
<protein>
    <submittedName>
        <fullName evidence="6">RNA polymerase sigma 70</fullName>
    </submittedName>
</protein>
<dbReference type="GO" id="GO:0016987">
    <property type="term" value="F:sigma factor activity"/>
    <property type="evidence" value="ECO:0007669"/>
    <property type="project" value="UniProtKB-KW"/>
</dbReference>
<dbReference type="RefSeq" id="WP_043122550.1">
    <property type="nucleotide sequence ID" value="NZ_JTDL01000098.1"/>
</dbReference>
<evidence type="ECO:0000313" key="7">
    <source>
        <dbReference type="Proteomes" id="UP000030982"/>
    </source>
</evidence>
<dbReference type="Proteomes" id="UP000030982">
    <property type="component" value="Unassembled WGS sequence"/>
</dbReference>
<evidence type="ECO:0000256" key="1">
    <source>
        <dbReference type="ARBA" id="ARBA00010641"/>
    </source>
</evidence>
<dbReference type="CDD" id="cd06171">
    <property type="entry name" value="Sigma70_r4"/>
    <property type="match status" value="1"/>
</dbReference>
<evidence type="ECO:0000256" key="4">
    <source>
        <dbReference type="ARBA" id="ARBA00023163"/>
    </source>
</evidence>
<dbReference type="Pfam" id="PF08281">
    <property type="entry name" value="Sigma70_r4_2"/>
    <property type="match status" value="1"/>
</dbReference>
<accession>A0A0B2ANQ2</accession>
<dbReference type="NCBIfam" id="TIGR02937">
    <property type="entry name" value="sigma70-ECF"/>
    <property type="match status" value="1"/>
</dbReference>
<feature type="domain" description="RNA polymerase sigma factor 70 region 4 type 2" evidence="5">
    <location>
        <begin position="123"/>
        <end position="172"/>
    </location>
</feature>
<dbReference type="SUPFAM" id="SSF88659">
    <property type="entry name" value="Sigma3 and sigma4 domains of RNA polymerase sigma factors"/>
    <property type="match status" value="1"/>
</dbReference>
<evidence type="ECO:0000256" key="3">
    <source>
        <dbReference type="ARBA" id="ARBA00023082"/>
    </source>
</evidence>
<dbReference type="InterPro" id="IPR013325">
    <property type="entry name" value="RNA_pol_sigma_r2"/>
</dbReference>
<dbReference type="InterPro" id="IPR036388">
    <property type="entry name" value="WH-like_DNA-bd_sf"/>
</dbReference>
<gene>
    <name evidence="6" type="ORF">LK10_09060</name>
</gene>
<dbReference type="STRING" id="1338436.LK10_09060"/>
<dbReference type="GO" id="GO:0003677">
    <property type="term" value="F:DNA binding"/>
    <property type="evidence" value="ECO:0007669"/>
    <property type="project" value="InterPro"/>
</dbReference>
<keyword evidence="7" id="KW-1185">Reference proteome</keyword>
<dbReference type="InterPro" id="IPR013324">
    <property type="entry name" value="RNA_pol_sigma_r3/r4-like"/>
</dbReference>
<dbReference type="InterPro" id="IPR014284">
    <property type="entry name" value="RNA_pol_sigma-70_dom"/>
</dbReference>
<dbReference type="Gene3D" id="1.10.1740.10">
    <property type="match status" value="1"/>
</dbReference>
<dbReference type="PANTHER" id="PTHR43133">
    <property type="entry name" value="RNA POLYMERASE ECF-TYPE SIGMA FACTO"/>
    <property type="match status" value="1"/>
</dbReference>
<dbReference type="InterPro" id="IPR039425">
    <property type="entry name" value="RNA_pol_sigma-70-like"/>
</dbReference>
<keyword evidence="4" id="KW-0804">Transcription</keyword>
<dbReference type="EMBL" id="JTDL01000098">
    <property type="protein sequence ID" value="KHL03547.1"/>
    <property type="molecule type" value="Genomic_DNA"/>
</dbReference>
<evidence type="ECO:0000313" key="6">
    <source>
        <dbReference type="EMBL" id="KHL03547.1"/>
    </source>
</evidence>
<reference evidence="6 7" key="1">
    <citation type="submission" date="2014-09" db="EMBL/GenBank/DDBJ databases">
        <title>Genome sequence of Sinomonas sp. MUSC 117.</title>
        <authorList>
            <person name="Lee L.-H."/>
        </authorList>
    </citation>
    <scope>NUCLEOTIDE SEQUENCE [LARGE SCALE GENOMIC DNA]</scope>
    <source>
        <strain evidence="6 7">MUSC 117</strain>
    </source>
</reference>
<evidence type="ECO:0000259" key="5">
    <source>
        <dbReference type="Pfam" id="PF08281"/>
    </source>
</evidence>
<evidence type="ECO:0000256" key="2">
    <source>
        <dbReference type="ARBA" id="ARBA00023015"/>
    </source>
</evidence>
<keyword evidence="2" id="KW-0805">Transcription regulation</keyword>
<dbReference type="InterPro" id="IPR013249">
    <property type="entry name" value="RNA_pol_sigma70_r4_t2"/>
</dbReference>
<dbReference type="PANTHER" id="PTHR43133:SF57">
    <property type="entry name" value="RNA POLYMERASE SIGMA-70 FACTOR"/>
    <property type="match status" value="1"/>
</dbReference>
<keyword evidence="3" id="KW-0731">Sigma factor</keyword>
<dbReference type="SUPFAM" id="SSF88946">
    <property type="entry name" value="Sigma2 domain of RNA polymerase sigma factors"/>
    <property type="match status" value="1"/>
</dbReference>
<organism evidence="6 7">
    <name type="scientific">Sinomonas humi</name>
    <dbReference type="NCBI Taxonomy" id="1338436"/>
    <lineage>
        <taxon>Bacteria</taxon>
        <taxon>Bacillati</taxon>
        <taxon>Actinomycetota</taxon>
        <taxon>Actinomycetes</taxon>
        <taxon>Micrococcales</taxon>
        <taxon>Micrococcaceae</taxon>
        <taxon>Sinomonas</taxon>
    </lineage>
</organism>
<dbReference type="AlphaFoldDB" id="A0A0B2ANQ2"/>